<sequence length="298" mass="33868">MKYNQLGKSEIQISEVAFGCMSLQQNSIDTNTRLIHKAIDFGINFFDTADLYDYGENEVLLGNATKHIREQVVIATKVGNKWNEDRSGWNWDVSANYVKLAVDQSLKRLQTDYIDLYQIHGGTKEDNFEEVVDTLENLVAQGKIKAYGISSIRPNVFLRFAKESNIVSNMMQFSLLDSRPIPYIDQLKSEQVSILARGGFAQGLLLGKNPKQYLSHSQYDVQYVASCVEDLAIQYSISKESVLLAFLLKYQNVTSTLVGIRTEQQLDNILLAQNEIQNLSINFETLKLPQILYTDHIH</sequence>
<keyword evidence="3" id="KW-1185">Reference proteome</keyword>
<name>A0ABS7Z4D5_9SPHI</name>
<organism evidence="2 3">
    <name type="scientific">Sphingobacterium bovistauri</name>
    <dbReference type="NCBI Taxonomy" id="2781959"/>
    <lineage>
        <taxon>Bacteria</taxon>
        <taxon>Pseudomonadati</taxon>
        <taxon>Bacteroidota</taxon>
        <taxon>Sphingobacteriia</taxon>
        <taxon>Sphingobacteriales</taxon>
        <taxon>Sphingobacteriaceae</taxon>
        <taxon>Sphingobacterium</taxon>
    </lineage>
</organism>
<dbReference type="InterPro" id="IPR023210">
    <property type="entry name" value="NADP_OxRdtase_dom"/>
</dbReference>
<evidence type="ECO:0000313" key="3">
    <source>
        <dbReference type="Proteomes" id="UP001165302"/>
    </source>
</evidence>
<dbReference type="Gene3D" id="3.20.20.100">
    <property type="entry name" value="NADP-dependent oxidoreductase domain"/>
    <property type="match status" value="1"/>
</dbReference>
<dbReference type="Proteomes" id="UP001165302">
    <property type="component" value="Unassembled WGS sequence"/>
</dbReference>
<feature type="domain" description="NADP-dependent oxidoreductase" evidence="1">
    <location>
        <begin position="16"/>
        <end position="272"/>
    </location>
</feature>
<dbReference type="InterPro" id="IPR053135">
    <property type="entry name" value="AKR2_Oxidoreductase"/>
</dbReference>
<dbReference type="InterPro" id="IPR036812">
    <property type="entry name" value="NAD(P)_OxRdtase_dom_sf"/>
</dbReference>
<comment type="caution">
    <text evidence="2">The sequence shown here is derived from an EMBL/GenBank/DDBJ whole genome shotgun (WGS) entry which is preliminary data.</text>
</comment>
<dbReference type="SUPFAM" id="SSF51430">
    <property type="entry name" value="NAD(P)-linked oxidoreductase"/>
    <property type="match status" value="1"/>
</dbReference>
<dbReference type="PANTHER" id="PTHR43312">
    <property type="entry name" value="D-THREO-ALDOSE 1-DEHYDROGENASE"/>
    <property type="match status" value="1"/>
</dbReference>
<evidence type="ECO:0000259" key="1">
    <source>
        <dbReference type="Pfam" id="PF00248"/>
    </source>
</evidence>
<dbReference type="RefSeq" id="WP_225550965.1">
    <property type="nucleotide sequence ID" value="NZ_JADEYP010000001.1"/>
</dbReference>
<dbReference type="InterPro" id="IPR020471">
    <property type="entry name" value="AKR"/>
</dbReference>
<dbReference type="EMBL" id="JADEYP010000001">
    <property type="protein sequence ID" value="MCA5003629.1"/>
    <property type="molecule type" value="Genomic_DNA"/>
</dbReference>
<proteinExistence type="predicted"/>
<evidence type="ECO:0000313" key="2">
    <source>
        <dbReference type="EMBL" id="MCA5003629.1"/>
    </source>
</evidence>
<dbReference type="PANTHER" id="PTHR43312:SF1">
    <property type="entry name" value="NADP-DEPENDENT OXIDOREDUCTASE DOMAIN-CONTAINING PROTEIN"/>
    <property type="match status" value="1"/>
</dbReference>
<dbReference type="CDD" id="cd19086">
    <property type="entry name" value="AKR_AKR11C1"/>
    <property type="match status" value="1"/>
</dbReference>
<dbReference type="PRINTS" id="PR00069">
    <property type="entry name" value="ALDKETRDTASE"/>
</dbReference>
<gene>
    <name evidence="2" type="ORF">IPZ78_00535</name>
</gene>
<protein>
    <submittedName>
        <fullName evidence="2">Aldo/keto reductase</fullName>
    </submittedName>
</protein>
<dbReference type="Pfam" id="PF00248">
    <property type="entry name" value="Aldo_ket_red"/>
    <property type="match status" value="1"/>
</dbReference>
<reference evidence="2" key="1">
    <citation type="submission" date="2020-10" db="EMBL/GenBank/DDBJ databases">
        <authorList>
            <person name="Lu T."/>
            <person name="Wang Q."/>
            <person name="Han X."/>
        </authorList>
    </citation>
    <scope>NUCLEOTIDE SEQUENCE</scope>
    <source>
        <strain evidence="2">WQ 366</strain>
    </source>
</reference>
<accession>A0ABS7Z4D5</accession>